<protein>
    <submittedName>
        <fullName evidence="2">DUF4440 domain-containing protein</fullName>
    </submittedName>
</protein>
<dbReference type="Proteomes" id="UP000284057">
    <property type="component" value="Unassembled WGS sequence"/>
</dbReference>
<evidence type="ECO:0000259" key="1">
    <source>
        <dbReference type="Pfam" id="PF12680"/>
    </source>
</evidence>
<dbReference type="AlphaFoldDB" id="A0A418KWD7"/>
<name>A0A418KWD7_9ACTN</name>
<gene>
    <name evidence="2" type="ORF">DY240_01825</name>
</gene>
<dbReference type="InterPro" id="IPR037401">
    <property type="entry name" value="SnoaL-like"/>
</dbReference>
<keyword evidence="3" id="KW-1185">Reference proteome</keyword>
<dbReference type="OrthoDB" id="674363at2"/>
<dbReference type="InterPro" id="IPR032710">
    <property type="entry name" value="NTF2-like_dom_sf"/>
</dbReference>
<dbReference type="EMBL" id="QUAL01000018">
    <property type="protein sequence ID" value="RIQ35867.1"/>
    <property type="molecule type" value="Genomic_DNA"/>
</dbReference>
<dbReference type="RefSeq" id="WP_119658267.1">
    <property type="nucleotide sequence ID" value="NZ_QUAL01000018.1"/>
</dbReference>
<feature type="domain" description="SnoaL-like" evidence="1">
    <location>
        <begin position="19"/>
        <end position="92"/>
    </location>
</feature>
<evidence type="ECO:0000313" key="2">
    <source>
        <dbReference type="EMBL" id="RIQ35867.1"/>
    </source>
</evidence>
<comment type="caution">
    <text evidence="2">The sequence shown here is derived from an EMBL/GenBank/DDBJ whole genome shotgun (WGS) entry which is preliminary data.</text>
</comment>
<proteinExistence type="predicted"/>
<dbReference type="SUPFAM" id="SSF54427">
    <property type="entry name" value="NTF2-like"/>
    <property type="match status" value="1"/>
</dbReference>
<evidence type="ECO:0000313" key="3">
    <source>
        <dbReference type="Proteomes" id="UP000284057"/>
    </source>
</evidence>
<accession>A0A418KWD7</accession>
<dbReference type="Pfam" id="PF12680">
    <property type="entry name" value="SnoaL_2"/>
    <property type="match status" value="1"/>
</dbReference>
<sequence length="119" mass="12921">MSTDDRPVAAEPSDLERLFVQRVNDRDVDGLVALFEDDAVMGVSPGQTVTGRDAIRGFFAEYVASGVTLTLGDQQPVLRTGDIALTSTRLTDGGVTAEVARRQPDGSWRWALDQWNVLA</sequence>
<reference evidence="2 3" key="1">
    <citation type="submission" date="2018-09" db="EMBL/GenBank/DDBJ databases">
        <title>Isolation, diversity and antifungal activity of actinobacteria from wheat.</title>
        <authorList>
            <person name="Han C."/>
        </authorList>
    </citation>
    <scope>NUCLEOTIDE SEQUENCE [LARGE SCALE GENOMIC DNA]</scope>
    <source>
        <strain evidence="2 3">NEAU-YY265</strain>
    </source>
</reference>
<dbReference type="Gene3D" id="3.10.450.50">
    <property type="match status" value="1"/>
</dbReference>
<organism evidence="2 3">
    <name type="scientific">Jiangella rhizosphaerae</name>
    <dbReference type="NCBI Taxonomy" id="2293569"/>
    <lineage>
        <taxon>Bacteria</taxon>
        <taxon>Bacillati</taxon>
        <taxon>Actinomycetota</taxon>
        <taxon>Actinomycetes</taxon>
        <taxon>Jiangellales</taxon>
        <taxon>Jiangellaceae</taxon>
        <taxon>Jiangella</taxon>
    </lineage>
</organism>